<name>X1C3I8_9ZZZZ</name>
<feature type="non-terminal residue" evidence="1">
    <location>
        <position position="40"/>
    </location>
</feature>
<evidence type="ECO:0000313" key="1">
    <source>
        <dbReference type="EMBL" id="GAG90953.1"/>
    </source>
</evidence>
<comment type="caution">
    <text evidence="1">The sequence shown here is derived from an EMBL/GenBank/DDBJ whole genome shotgun (WGS) entry which is preliminary data.</text>
</comment>
<accession>X1C3I8</accession>
<dbReference type="EMBL" id="BART01025883">
    <property type="protein sequence ID" value="GAG90953.1"/>
    <property type="molecule type" value="Genomic_DNA"/>
</dbReference>
<protein>
    <submittedName>
        <fullName evidence="1">Uncharacterized protein</fullName>
    </submittedName>
</protein>
<gene>
    <name evidence="1" type="ORF">S01H4_46337</name>
</gene>
<reference evidence="1" key="1">
    <citation type="journal article" date="2014" name="Front. Microbiol.">
        <title>High frequency of phylogenetically diverse reductive dehalogenase-homologous genes in deep subseafloor sedimentary metagenomes.</title>
        <authorList>
            <person name="Kawai M."/>
            <person name="Futagami T."/>
            <person name="Toyoda A."/>
            <person name="Takaki Y."/>
            <person name="Nishi S."/>
            <person name="Hori S."/>
            <person name="Arai W."/>
            <person name="Tsubouchi T."/>
            <person name="Morono Y."/>
            <person name="Uchiyama I."/>
            <person name="Ito T."/>
            <person name="Fujiyama A."/>
            <person name="Inagaki F."/>
            <person name="Takami H."/>
        </authorList>
    </citation>
    <scope>NUCLEOTIDE SEQUENCE</scope>
    <source>
        <strain evidence="1">Expedition CK06-06</strain>
    </source>
</reference>
<dbReference type="AlphaFoldDB" id="X1C3I8"/>
<organism evidence="1">
    <name type="scientific">marine sediment metagenome</name>
    <dbReference type="NCBI Taxonomy" id="412755"/>
    <lineage>
        <taxon>unclassified sequences</taxon>
        <taxon>metagenomes</taxon>
        <taxon>ecological metagenomes</taxon>
    </lineage>
</organism>
<proteinExistence type="predicted"/>
<sequence length="40" mass="4692">MIFMAEFGLLMEYSCLLFFVNPERVDSKDSADRDIRPTAY</sequence>